<dbReference type="PANTHER" id="PTHR43384:SF14">
    <property type="entry name" value="ESX-1 SECRETION-ASSOCIATED PROTEIN ESPI"/>
    <property type="match status" value="1"/>
</dbReference>
<sequence length="381" mass="41551">MRGDSSGASTPTQQIIFNPTTRPQAPTTRHTPHIEHRDDVRDTRPDVHLGEYLDESRADHRAEVRGDHRARADHRPLTVGDIADLVAERPRPGRGWRAAVHRASGGRLNPGESPAEREERELLERIRRPVIGDYRVAVLSVKGGVGKTSTTIGLGATFASLRGDRVIAVDANPDFGTLAHRVPDPNLATVRDLLRAPSTDRYAEVRAHTTQAPSRLEVLGSERDPSISEAFSAADYERTLDILRRHYNILLTDCGTGLVHDTVGAILAQAHCLVLVATPALDGARSAWATLDWLSAHGWADLVSSTVVVVNQLTDAGADAESLRDLFGQRCRAVQVIPHDPHIARGADIDVDMLRPTTRLAFRELAAMIADDFAAPGGRHR</sequence>
<gene>
    <name evidence="3" type="ORF">VVR64_06240</name>
</gene>
<dbReference type="RefSeq" id="WP_368522398.1">
    <property type="nucleotide sequence ID" value="NZ_JAYWMA010000005.1"/>
</dbReference>
<proteinExistence type="predicted"/>
<organism evidence="3 4">
    <name type="scientific">Corynebacterium xerosis</name>
    <dbReference type="NCBI Taxonomy" id="1725"/>
    <lineage>
        <taxon>Bacteria</taxon>
        <taxon>Bacillati</taxon>
        <taxon>Actinomycetota</taxon>
        <taxon>Actinomycetes</taxon>
        <taxon>Mycobacteriales</taxon>
        <taxon>Corynebacteriaceae</taxon>
        <taxon>Corynebacterium</taxon>
    </lineage>
</organism>
<reference evidence="3 4" key="1">
    <citation type="journal article" date="2024" name="Fungal Genet. Biol.">
        <title>The porcine skin microbiome exhibits broad fungal antagonism.</title>
        <authorList>
            <person name="De La Cruz K.F."/>
            <person name="Townsend E.C."/>
            <person name="Alex Cheong J.Z."/>
            <person name="Salamzade R."/>
            <person name="Liu A."/>
            <person name="Sandstrom S."/>
            <person name="Davila E."/>
            <person name="Huang L."/>
            <person name="Xu K.H."/>
            <person name="Wu S.Y."/>
            <person name="Meudt J.J."/>
            <person name="Shanmuganayagam D."/>
            <person name="Gibson A.L.F."/>
            <person name="Kalan L.R."/>
        </authorList>
    </citation>
    <scope>NUCLEOTIDE SEQUENCE [LARGE SCALE GENOMIC DNA]</scope>
    <source>
        <strain evidence="3 4">LK2569</strain>
    </source>
</reference>
<evidence type="ECO:0000313" key="3">
    <source>
        <dbReference type="EMBL" id="MEX3528664.1"/>
    </source>
</evidence>
<evidence type="ECO:0000256" key="1">
    <source>
        <dbReference type="SAM" id="MobiDB-lite"/>
    </source>
</evidence>
<evidence type="ECO:0000259" key="2">
    <source>
        <dbReference type="Pfam" id="PF01656"/>
    </source>
</evidence>
<feature type="compositionally biased region" description="Basic and acidic residues" evidence="1">
    <location>
        <begin position="32"/>
        <end position="46"/>
    </location>
</feature>
<feature type="domain" description="CobQ/CobB/MinD/ParA nucleotide binding" evidence="2">
    <location>
        <begin position="136"/>
        <end position="232"/>
    </location>
</feature>
<dbReference type="Gene3D" id="3.40.50.300">
    <property type="entry name" value="P-loop containing nucleotide triphosphate hydrolases"/>
    <property type="match status" value="1"/>
</dbReference>
<dbReference type="InterPro" id="IPR050625">
    <property type="entry name" value="ParA/MinD_ATPase"/>
</dbReference>
<keyword evidence="4" id="KW-1185">Reference proteome</keyword>
<comment type="caution">
    <text evidence="3">The sequence shown here is derived from an EMBL/GenBank/DDBJ whole genome shotgun (WGS) entry which is preliminary data.</text>
</comment>
<dbReference type="InterPro" id="IPR027417">
    <property type="entry name" value="P-loop_NTPase"/>
</dbReference>
<dbReference type="SUPFAM" id="SSF52540">
    <property type="entry name" value="P-loop containing nucleoside triphosphate hydrolases"/>
    <property type="match status" value="1"/>
</dbReference>
<feature type="compositionally biased region" description="Polar residues" evidence="1">
    <location>
        <begin position="1"/>
        <end position="29"/>
    </location>
</feature>
<dbReference type="PANTHER" id="PTHR43384">
    <property type="entry name" value="SEPTUM SITE-DETERMINING PROTEIN MIND HOMOLOG, CHLOROPLASTIC-RELATED"/>
    <property type="match status" value="1"/>
</dbReference>
<accession>A0ABV3UTZ8</accession>
<dbReference type="EMBL" id="JAYWMA010000005">
    <property type="protein sequence ID" value="MEX3528664.1"/>
    <property type="molecule type" value="Genomic_DNA"/>
</dbReference>
<protein>
    <submittedName>
        <fullName evidence="3">MinD/ParA family protein</fullName>
    </submittedName>
</protein>
<dbReference type="Proteomes" id="UP001558353">
    <property type="component" value="Unassembled WGS sequence"/>
</dbReference>
<name>A0ABV3UTZ8_9CORY</name>
<evidence type="ECO:0000313" key="4">
    <source>
        <dbReference type="Proteomes" id="UP001558353"/>
    </source>
</evidence>
<dbReference type="Pfam" id="PF01656">
    <property type="entry name" value="CbiA"/>
    <property type="match status" value="1"/>
</dbReference>
<dbReference type="InterPro" id="IPR002586">
    <property type="entry name" value="CobQ/CobB/MinD/ParA_Nub-bd_dom"/>
</dbReference>
<feature type="region of interest" description="Disordered" evidence="1">
    <location>
        <begin position="1"/>
        <end position="46"/>
    </location>
</feature>